<dbReference type="InterPro" id="IPR036005">
    <property type="entry name" value="Creatinase/aminopeptidase-like"/>
</dbReference>
<dbReference type="AlphaFoldDB" id="A0A814YZW7"/>
<organism evidence="1 2">
    <name type="scientific">Rotaria sordida</name>
    <dbReference type="NCBI Taxonomy" id="392033"/>
    <lineage>
        <taxon>Eukaryota</taxon>
        <taxon>Metazoa</taxon>
        <taxon>Spiralia</taxon>
        <taxon>Gnathifera</taxon>
        <taxon>Rotifera</taxon>
        <taxon>Eurotatoria</taxon>
        <taxon>Bdelloidea</taxon>
        <taxon>Philodinida</taxon>
        <taxon>Philodinidae</taxon>
        <taxon>Rotaria</taxon>
    </lineage>
</organism>
<proteinExistence type="predicted"/>
<name>A0A814YZW7_9BILA</name>
<dbReference type="Proteomes" id="UP000663889">
    <property type="component" value="Unassembled WGS sequence"/>
</dbReference>
<reference evidence="1" key="1">
    <citation type="submission" date="2021-02" db="EMBL/GenBank/DDBJ databases">
        <authorList>
            <person name="Nowell W R."/>
        </authorList>
    </citation>
    <scope>NUCLEOTIDE SEQUENCE</scope>
</reference>
<comment type="caution">
    <text evidence="1">The sequence shown here is derived from an EMBL/GenBank/DDBJ whole genome shotgun (WGS) entry which is preliminary data.</text>
</comment>
<evidence type="ECO:0000313" key="1">
    <source>
        <dbReference type="EMBL" id="CAF1236279.1"/>
    </source>
</evidence>
<dbReference type="EMBL" id="CAJNOU010001663">
    <property type="protein sequence ID" value="CAF1236279.1"/>
    <property type="molecule type" value="Genomic_DNA"/>
</dbReference>
<accession>A0A814YZW7</accession>
<dbReference type="Gene3D" id="3.90.230.10">
    <property type="entry name" value="Creatinase/methionine aminopeptidase superfamily"/>
    <property type="match status" value="1"/>
</dbReference>
<evidence type="ECO:0000313" key="2">
    <source>
        <dbReference type="Proteomes" id="UP000663889"/>
    </source>
</evidence>
<gene>
    <name evidence="1" type="ORF">SEV965_LOCUS22971</name>
</gene>
<protein>
    <submittedName>
        <fullName evidence="1">Uncharacterized protein</fullName>
    </submittedName>
</protein>
<sequence length="76" mass="8992">MCNCKKCWNYSLDVLDILYILIYLRANKESYTKITRNDLYLIDSGGECKEGRRDVTRTVHCDQPSVFETVFFILFL</sequence>
<dbReference type="SUPFAM" id="SSF55920">
    <property type="entry name" value="Creatinase/aminopeptidase"/>
    <property type="match status" value="1"/>
</dbReference>